<feature type="domain" description="Methyltransferase FkbM" evidence="2">
    <location>
        <begin position="158"/>
        <end position="328"/>
    </location>
</feature>
<protein>
    <recommendedName>
        <fullName evidence="2">Methyltransferase FkbM domain-containing protein</fullName>
    </recommendedName>
</protein>
<dbReference type="PANTHER" id="PTHR34203">
    <property type="entry name" value="METHYLTRANSFERASE, FKBM FAMILY PROTEIN"/>
    <property type="match status" value="1"/>
</dbReference>
<dbReference type="InterPro" id="IPR052514">
    <property type="entry name" value="SAM-dependent_MTase"/>
</dbReference>
<comment type="caution">
    <text evidence="3">The sequence shown here is derived from an EMBL/GenBank/DDBJ whole genome shotgun (WGS) entry which is preliminary data.</text>
</comment>
<reference evidence="3" key="1">
    <citation type="submission" date="2019-08" db="EMBL/GenBank/DDBJ databases">
        <title>The improved chromosome-level genome for the pearl oyster Pinctada fucata martensii using PacBio sequencing and Hi-C.</title>
        <authorList>
            <person name="Zheng Z."/>
        </authorList>
    </citation>
    <scope>NUCLEOTIDE SEQUENCE</scope>
    <source>
        <strain evidence="3">ZZ-2019</strain>
        <tissue evidence="3">Adductor muscle</tissue>
    </source>
</reference>
<feature type="region of interest" description="Disordered" evidence="1">
    <location>
        <begin position="1"/>
        <end position="70"/>
    </location>
</feature>
<sequence>MNEEAVTKTPSSKTSKPDKVPNEVKSVPNEVKSIPNEVKSVPNEVKPVQKEVKSVPNEAKSVPKGETSDCRGKNGKYASVYSFGPKGWQENKEVCDQCFNFPNTTLKTPFGNTPIFIYEGKNDVWVSTEIQNKGTFESSKANLMYKILKEDKEMNLLDIGSNLGVYALSAAKLGRKVLAVEALARNLQHICSSVVAGQLQDSVFLVHNAVSNDHTEVSLGVDKNNMGGTFVDVDADHIKKLKLGRAQGSYGKIHTVTMDDILTLPIIDKFQKVFIKMDIEGFEARAVQKASNLFKKIKIVGFVMEWEFHKGMKTADTIFEFMKENKFKPYSVSYNPSPLVIAQSANWPYDVLWLPESKR</sequence>
<proteinExistence type="predicted"/>
<dbReference type="EMBL" id="VSWD01000012">
    <property type="protein sequence ID" value="KAK3086336.1"/>
    <property type="molecule type" value="Genomic_DNA"/>
</dbReference>
<dbReference type="Pfam" id="PF05050">
    <property type="entry name" value="Methyltransf_21"/>
    <property type="match status" value="1"/>
</dbReference>
<dbReference type="Proteomes" id="UP001186944">
    <property type="component" value="Unassembled WGS sequence"/>
</dbReference>
<dbReference type="NCBIfam" id="TIGR01444">
    <property type="entry name" value="fkbM_fam"/>
    <property type="match status" value="1"/>
</dbReference>
<dbReference type="Gene3D" id="3.40.50.150">
    <property type="entry name" value="Vaccinia Virus protein VP39"/>
    <property type="match status" value="1"/>
</dbReference>
<dbReference type="PANTHER" id="PTHR34203:SF15">
    <property type="entry name" value="SLL1173 PROTEIN"/>
    <property type="match status" value="1"/>
</dbReference>
<evidence type="ECO:0000259" key="2">
    <source>
        <dbReference type="Pfam" id="PF05050"/>
    </source>
</evidence>
<gene>
    <name evidence="3" type="ORF">FSP39_017017</name>
</gene>
<evidence type="ECO:0000313" key="3">
    <source>
        <dbReference type="EMBL" id="KAK3086336.1"/>
    </source>
</evidence>
<organism evidence="3 4">
    <name type="scientific">Pinctada imbricata</name>
    <name type="common">Atlantic pearl-oyster</name>
    <name type="synonym">Pinctada martensii</name>
    <dbReference type="NCBI Taxonomy" id="66713"/>
    <lineage>
        <taxon>Eukaryota</taxon>
        <taxon>Metazoa</taxon>
        <taxon>Spiralia</taxon>
        <taxon>Lophotrochozoa</taxon>
        <taxon>Mollusca</taxon>
        <taxon>Bivalvia</taxon>
        <taxon>Autobranchia</taxon>
        <taxon>Pteriomorphia</taxon>
        <taxon>Pterioida</taxon>
        <taxon>Pterioidea</taxon>
        <taxon>Pteriidae</taxon>
        <taxon>Pinctada</taxon>
    </lineage>
</organism>
<keyword evidence="4" id="KW-1185">Reference proteome</keyword>
<feature type="compositionally biased region" description="Basic and acidic residues" evidence="1">
    <location>
        <begin position="61"/>
        <end position="70"/>
    </location>
</feature>
<dbReference type="AlphaFoldDB" id="A0AA88XJ56"/>
<evidence type="ECO:0000256" key="1">
    <source>
        <dbReference type="SAM" id="MobiDB-lite"/>
    </source>
</evidence>
<dbReference type="SUPFAM" id="SSF53335">
    <property type="entry name" value="S-adenosyl-L-methionine-dependent methyltransferases"/>
    <property type="match status" value="1"/>
</dbReference>
<accession>A0AA88XJ56</accession>
<dbReference type="InterPro" id="IPR006342">
    <property type="entry name" value="FkbM_mtfrase"/>
</dbReference>
<dbReference type="InterPro" id="IPR029063">
    <property type="entry name" value="SAM-dependent_MTases_sf"/>
</dbReference>
<name>A0AA88XJ56_PINIB</name>
<evidence type="ECO:0000313" key="4">
    <source>
        <dbReference type="Proteomes" id="UP001186944"/>
    </source>
</evidence>